<accession>A0ABT5AQW0</accession>
<keyword evidence="7" id="KW-1185">Reference proteome</keyword>
<evidence type="ECO:0000256" key="4">
    <source>
        <dbReference type="ARBA" id="ARBA00023295"/>
    </source>
</evidence>
<gene>
    <name evidence="6" type="ORF">PN457_08520</name>
</gene>
<dbReference type="CDD" id="cd10789">
    <property type="entry name" value="GH38N_AMII_ER_cytosolic"/>
    <property type="match status" value="1"/>
</dbReference>
<dbReference type="InterPro" id="IPR015341">
    <property type="entry name" value="Glyco_hydro_38_cen"/>
</dbReference>
<dbReference type="SUPFAM" id="SSF88688">
    <property type="entry name" value="Families 57/38 glycoside transferase middle domain"/>
    <property type="match status" value="1"/>
</dbReference>
<dbReference type="PANTHER" id="PTHR46017">
    <property type="entry name" value="ALPHA-MANNOSIDASE 2C1"/>
    <property type="match status" value="1"/>
</dbReference>
<dbReference type="Pfam" id="PF17677">
    <property type="entry name" value="Glyco_hydro38C2"/>
    <property type="match status" value="1"/>
</dbReference>
<evidence type="ECO:0000313" key="6">
    <source>
        <dbReference type="EMBL" id="MDB9539697.1"/>
    </source>
</evidence>
<dbReference type="InterPro" id="IPR011013">
    <property type="entry name" value="Gal_mutarotase_sf_dom"/>
</dbReference>
<evidence type="ECO:0000313" key="7">
    <source>
        <dbReference type="Proteomes" id="UP001212499"/>
    </source>
</evidence>
<comment type="caution">
    <text evidence="6">The sequence shown here is derived from an EMBL/GenBank/DDBJ whole genome shotgun (WGS) entry which is preliminary data.</text>
</comment>
<protein>
    <submittedName>
        <fullName evidence="6">Alpha-mannosidase</fullName>
    </submittedName>
</protein>
<name>A0ABT5AQW0_9CYAN</name>
<dbReference type="PANTHER" id="PTHR46017:SF1">
    <property type="entry name" value="ALPHA-MANNOSIDASE 2C1"/>
    <property type="match status" value="1"/>
</dbReference>
<feature type="domain" description="Glycoside hydrolase family 38 central" evidence="5">
    <location>
        <begin position="497"/>
        <end position="574"/>
    </location>
</feature>
<dbReference type="SUPFAM" id="SSF74650">
    <property type="entry name" value="Galactose mutarotase-like"/>
    <property type="match status" value="1"/>
</dbReference>
<dbReference type="Pfam" id="PF01074">
    <property type="entry name" value="Glyco_hydro_38N"/>
    <property type="match status" value="1"/>
</dbReference>
<keyword evidence="3" id="KW-0378">Hydrolase</keyword>
<dbReference type="EMBL" id="JAQMUH010000096">
    <property type="protein sequence ID" value="MDB9539697.1"/>
    <property type="molecule type" value="Genomic_DNA"/>
</dbReference>
<dbReference type="InterPro" id="IPR041147">
    <property type="entry name" value="GH38_C"/>
</dbReference>
<proteinExistence type="inferred from homology"/>
<dbReference type="Pfam" id="PF09261">
    <property type="entry name" value="Alpha-mann_mid"/>
    <property type="match status" value="1"/>
</dbReference>
<dbReference type="InterPro" id="IPR028995">
    <property type="entry name" value="Glyco_hydro_57/38_cen_sf"/>
</dbReference>
<dbReference type="Gene3D" id="3.20.110.10">
    <property type="entry name" value="Glycoside hydrolase 38, N terminal domain"/>
    <property type="match status" value="1"/>
</dbReference>
<comment type="similarity">
    <text evidence="1">Belongs to the glycosyl hydrolase 38 family.</text>
</comment>
<sequence length="1042" mass="117577">MTLPMSKSHTEFILATIEQLRSYSQVNVQSGWVGWECDCQITEIDISQISAGNPVNLNAKAHIAWTRGKKVLWLVQKFVVPANLQGYSVAGLSLRLALVWWADVAEIYVNGELVLQGDLFDCSPRVLLSQGVKAGDEFVVTIRLVSPGHDDGALVRSHLIYESNDHDHPDPGFMADELAVVQLFLAKFAPERLVDLAQGLREVTNPRGTQIANKELREVYQRLSGLINSLNPKIYLLGHAHLDLAWLWPVSDTWKAAQNTFESVLRLQADFPELIFCHSTPALYAWVEEHRPDLFRQIQAQVAAGRWEVVGGLWVEPELNLISGESIVRQLLYGQRYIQAKFGKLSPVAWLPDTFGFCATLPQFLVNAGIEFFVTQKLRWNDTSQFDYDAFWWRSPDGSQIFSMMSALIGQGIDPVQMATYADEWQSKTGFKQSLWLPGVGDHGGGPTRDMLETAQRWQRSDVFPDLEFTTSQKYLQQIQEQANNLLPTWNDELYLEFHRGCYTTHADQKRYNRRCENLLYQAELFASLASLICGVTYPLEIEKAWKQVLFNQFHDILPGSSITQVYQDALPEWQQVEAVGTKILQESLLAIASQTILPPPPHPESEPIFIFNALNWQRSEVVCVTLPESHPQWQVYNLSGQPITSQISADRKLLFLAPEIPPVGYRIFWLSPTSPTPQSPNTPDWTLENEFLRVIINPDTGDLSSVFDKTHQREILTGAGNQLQAFKDSGQYWDAWNIDPNYAQHPLPPTQLKSLAWLDQGLVQSRVRVVRQLGKSEFCQDYILQAGSPLLKIASTVNWQENQVMVKAAFPVNVEADFATYEIPCGVIRRPTQPQTPAEQAKWEVPALRWADLTGETQVNVNNVNIYVNIYGVSLLNDCKYGYDSKSNQLRLTLLRSPNWPDPKTDRGLHEFTYALYPHGGSWETANTVQRGYELNIPLQVVINPPTTQDATPSPGESVSFLNLSAANLILMAFKPSEDNPQQFILRCYECQGDTAQLSLQSHLGLSLGNAVDLLEAKSSQPQNSIIEPWKIASFEVNSEQ</sequence>
<dbReference type="RefSeq" id="WP_271732652.1">
    <property type="nucleotide sequence ID" value="NZ_JANQDP010000098.1"/>
</dbReference>
<dbReference type="SMART" id="SM00872">
    <property type="entry name" value="Alpha-mann_mid"/>
    <property type="match status" value="1"/>
</dbReference>
<dbReference type="InterPro" id="IPR013780">
    <property type="entry name" value="Glyco_hydro_b"/>
</dbReference>
<dbReference type="Gene3D" id="2.70.98.30">
    <property type="entry name" value="Golgi alpha-mannosidase II, domain 4"/>
    <property type="match status" value="1"/>
</dbReference>
<dbReference type="InterPro" id="IPR027291">
    <property type="entry name" value="Glyco_hydro_38_N_sf"/>
</dbReference>
<dbReference type="InterPro" id="IPR037094">
    <property type="entry name" value="Glyco_hydro_38_cen_sf"/>
</dbReference>
<evidence type="ECO:0000256" key="1">
    <source>
        <dbReference type="ARBA" id="ARBA00009792"/>
    </source>
</evidence>
<dbReference type="Pfam" id="PF07748">
    <property type="entry name" value="Glyco_hydro_38C"/>
    <property type="match status" value="1"/>
</dbReference>
<organism evidence="6 7">
    <name type="scientific">Anabaenopsis arnoldii</name>
    <dbReference type="NCBI Taxonomy" id="2152938"/>
    <lineage>
        <taxon>Bacteria</taxon>
        <taxon>Bacillati</taxon>
        <taxon>Cyanobacteriota</taxon>
        <taxon>Cyanophyceae</taxon>
        <taxon>Nostocales</taxon>
        <taxon>Nodulariaceae</taxon>
        <taxon>Anabaenopsis</taxon>
    </lineage>
</organism>
<evidence type="ECO:0000259" key="5">
    <source>
        <dbReference type="SMART" id="SM00872"/>
    </source>
</evidence>
<dbReference type="Proteomes" id="UP001212499">
    <property type="component" value="Unassembled WGS sequence"/>
</dbReference>
<keyword evidence="2" id="KW-0479">Metal-binding</keyword>
<dbReference type="InterPro" id="IPR000602">
    <property type="entry name" value="Glyco_hydro_38_N"/>
</dbReference>
<keyword evidence="4" id="KW-0326">Glycosidase</keyword>
<dbReference type="InterPro" id="IPR011682">
    <property type="entry name" value="Glyco_hydro_38_C"/>
</dbReference>
<dbReference type="SUPFAM" id="SSF88713">
    <property type="entry name" value="Glycoside hydrolase/deacetylase"/>
    <property type="match status" value="1"/>
</dbReference>
<evidence type="ECO:0000256" key="3">
    <source>
        <dbReference type="ARBA" id="ARBA00022801"/>
    </source>
</evidence>
<evidence type="ECO:0000256" key="2">
    <source>
        <dbReference type="ARBA" id="ARBA00022723"/>
    </source>
</evidence>
<dbReference type="InterPro" id="IPR011330">
    <property type="entry name" value="Glyco_hydro/deAcase_b/a-brl"/>
</dbReference>
<dbReference type="Gene3D" id="1.20.1270.50">
    <property type="entry name" value="Glycoside hydrolase family 38, central domain"/>
    <property type="match status" value="1"/>
</dbReference>
<reference evidence="6 7" key="1">
    <citation type="submission" date="2023-01" db="EMBL/GenBank/DDBJ databases">
        <title>Genomes from the Australian National Cyanobacteria Reference Collection.</title>
        <authorList>
            <person name="Willis A."/>
            <person name="Lee E.M.F."/>
        </authorList>
    </citation>
    <scope>NUCLEOTIDE SEQUENCE [LARGE SCALE GENOMIC DNA]</scope>
    <source>
        <strain evidence="6 7">CS-1033</strain>
    </source>
</reference>
<dbReference type="Gene3D" id="2.60.40.1180">
    <property type="entry name" value="Golgi alpha-mannosidase II"/>
    <property type="match status" value="1"/>
</dbReference>